<keyword evidence="4 9" id="KW-0418">Kinase</keyword>
<sequence>MKYSLAFDLGATSIRGILGYVEDGKLKTEEVLRFSHERIKENGRSRWDWNKIIKNIENTILKYGDSISSIGVDTWGVDFGILGKDGELLENPVSYRDGYNIVGFEKAQENFSLKDIFMKTGNQIMSINTLFQILALKEENRNYKDIKTLLMMPDLINYFLTGESYAEMTIASTTQLFELENKKYSNDILENYEIDKSIFPEVIEPGKVVGSTKNSKLESLRKFDIPVISTASHDTASAVLLTKAYTDSETLFLSCGTWSLIGCLSEKPIITEEAFKDSLTNETGYNCSNMFFKNITGLYILEKLKEQLEKKLGTEISFEEITNYVNSCNVKEIVDVENEVFQQDEFNVIEEIDKLIPTPLDNDFDYFKVVYLSLVEKYKKTIEQISKVMNKNFRNLHIIGGGAKSKLLCQMIADATKLDIVAGPFEATAYGNILIQKIALNEIKSLKEGFNIIEKSSEVYKYQAN</sequence>
<dbReference type="EMBL" id="UGGU01000003">
    <property type="protein sequence ID" value="STO30801.1"/>
    <property type="molecule type" value="Genomic_DNA"/>
</dbReference>
<dbReference type="CDD" id="cd07771">
    <property type="entry name" value="ASKHA_NBD_FGGY_RhaB-like"/>
    <property type="match status" value="1"/>
</dbReference>
<comment type="similarity">
    <text evidence="1">Belongs to the FGGY kinase family.</text>
</comment>
<evidence type="ECO:0000256" key="1">
    <source>
        <dbReference type="ARBA" id="ARBA00009156"/>
    </source>
</evidence>
<organism evidence="9 10">
    <name type="scientific">Fusobacterium necrogenes</name>
    <dbReference type="NCBI Taxonomy" id="858"/>
    <lineage>
        <taxon>Bacteria</taxon>
        <taxon>Fusobacteriati</taxon>
        <taxon>Fusobacteriota</taxon>
        <taxon>Fusobacteriia</taxon>
        <taxon>Fusobacteriales</taxon>
        <taxon>Fusobacteriaceae</taxon>
        <taxon>Fusobacterium</taxon>
    </lineage>
</organism>
<evidence type="ECO:0000259" key="8">
    <source>
        <dbReference type="Pfam" id="PF02782"/>
    </source>
</evidence>
<dbReference type="InterPro" id="IPR018485">
    <property type="entry name" value="FGGY_C"/>
</dbReference>
<dbReference type="GO" id="GO:0008993">
    <property type="term" value="F:rhamnulokinase activity"/>
    <property type="evidence" value="ECO:0007669"/>
    <property type="project" value="UniProtKB-EC"/>
</dbReference>
<dbReference type="Proteomes" id="UP000255328">
    <property type="component" value="Unassembled WGS sequence"/>
</dbReference>
<keyword evidence="5" id="KW-0067">ATP-binding</keyword>
<dbReference type="PANTHER" id="PTHR43095">
    <property type="entry name" value="SUGAR KINASE"/>
    <property type="match status" value="1"/>
</dbReference>
<evidence type="ECO:0000259" key="7">
    <source>
        <dbReference type="Pfam" id="PF00370"/>
    </source>
</evidence>
<dbReference type="SUPFAM" id="SSF53067">
    <property type="entry name" value="Actin-like ATPase domain"/>
    <property type="match status" value="2"/>
</dbReference>
<name>A0A377GW72_9FUSO</name>
<dbReference type="GO" id="GO:0005524">
    <property type="term" value="F:ATP binding"/>
    <property type="evidence" value="ECO:0007669"/>
    <property type="project" value="UniProtKB-KW"/>
</dbReference>
<dbReference type="InterPro" id="IPR018484">
    <property type="entry name" value="FGGY_N"/>
</dbReference>
<evidence type="ECO:0000256" key="2">
    <source>
        <dbReference type="ARBA" id="ARBA00022679"/>
    </source>
</evidence>
<evidence type="ECO:0000256" key="6">
    <source>
        <dbReference type="ARBA" id="ARBA00023308"/>
    </source>
</evidence>
<accession>A0A377GW72</accession>
<dbReference type="Pfam" id="PF00370">
    <property type="entry name" value="FGGY_N"/>
    <property type="match status" value="1"/>
</dbReference>
<evidence type="ECO:0000256" key="4">
    <source>
        <dbReference type="ARBA" id="ARBA00022777"/>
    </source>
</evidence>
<feature type="domain" description="Carbohydrate kinase FGGY N-terminal" evidence="7">
    <location>
        <begin position="3"/>
        <end position="240"/>
    </location>
</feature>
<protein>
    <submittedName>
        <fullName evidence="9">Rhamnulokinase</fullName>
        <ecNumber evidence="9">2.7.1.5</ecNumber>
    </submittedName>
</protein>
<reference evidence="9 10" key="1">
    <citation type="submission" date="2018-06" db="EMBL/GenBank/DDBJ databases">
        <authorList>
            <consortium name="Pathogen Informatics"/>
            <person name="Doyle S."/>
        </authorList>
    </citation>
    <scope>NUCLEOTIDE SEQUENCE [LARGE SCALE GENOMIC DNA]</scope>
    <source>
        <strain evidence="9 10">NCTC10723</strain>
    </source>
</reference>
<dbReference type="InterPro" id="IPR050406">
    <property type="entry name" value="FGGY_Carb_Kinase"/>
</dbReference>
<evidence type="ECO:0000313" key="10">
    <source>
        <dbReference type="Proteomes" id="UP000255328"/>
    </source>
</evidence>
<keyword evidence="10" id="KW-1185">Reference proteome</keyword>
<dbReference type="EC" id="2.7.1.5" evidence="9"/>
<feature type="domain" description="Carbohydrate kinase FGGY C-terminal" evidence="8">
    <location>
        <begin position="252"/>
        <end position="439"/>
    </location>
</feature>
<evidence type="ECO:0000256" key="3">
    <source>
        <dbReference type="ARBA" id="ARBA00022741"/>
    </source>
</evidence>
<evidence type="ECO:0000313" key="9">
    <source>
        <dbReference type="EMBL" id="STO30801.1"/>
    </source>
</evidence>
<dbReference type="RefSeq" id="WP_115271422.1">
    <property type="nucleotide sequence ID" value="NZ_UGGU01000003.1"/>
</dbReference>
<dbReference type="InterPro" id="IPR013449">
    <property type="entry name" value="Rhamnulokinase"/>
</dbReference>
<evidence type="ECO:0000256" key="5">
    <source>
        <dbReference type="ARBA" id="ARBA00022840"/>
    </source>
</evidence>
<dbReference type="Gene3D" id="3.30.420.40">
    <property type="match status" value="2"/>
</dbReference>
<dbReference type="OrthoDB" id="9761504at2"/>
<keyword evidence="6" id="KW-0684">Rhamnose metabolism</keyword>
<dbReference type="GO" id="GO:0019301">
    <property type="term" value="P:rhamnose catabolic process"/>
    <property type="evidence" value="ECO:0007669"/>
    <property type="project" value="InterPro"/>
</dbReference>
<dbReference type="AlphaFoldDB" id="A0A377GW72"/>
<keyword evidence="2 9" id="KW-0808">Transferase</keyword>
<dbReference type="Pfam" id="PF02782">
    <property type="entry name" value="FGGY_C"/>
    <property type="match status" value="1"/>
</dbReference>
<dbReference type="InterPro" id="IPR043129">
    <property type="entry name" value="ATPase_NBD"/>
</dbReference>
<keyword evidence="3" id="KW-0547">Nucleotide-binding</keyword>
<gene>
    <name evidence="9" type="primary">rhaB</name>
    <name evidence="9" type="ORF">NCTC10723_00231</name>
</gene>
<proteinExistence type="inferred from homology"/>